<evidence type="ECO:0000313" key="2">
    <source>
        <dbReference type="EMBL" id="APW41987.1"/>
    </source>
</evidence>
<feature type="domain" description="HD" evidence="1">
    <location>
        <begin position="76"/>
        <end position="195"/>
    </location>
</feature>
<dbReference type="InterPro" id="IPR006674">
    <property type="entry name" value="HD_domain"/>
</dbReference>
<dbReference type="RefSeq" id="WP_029706166.1">
    <property type="nucleotide sequence ID" value="NZ_CP019239.1"/>
</dbReference>
<reference evidence="2" key="1">
    <citation type="submission" date="2017-01" db="EMBL/GenBank/DDBJ databases">
        <authorList>
            <person name="Mah S.A."/>
            <person name="Swanson W.J."/>
            <person name="Moy G.W."/>
            <person name="Vacquier V.D."/>
        </authorList>
    </citation>
    <scope>NUCLEOTIDE SEQUENCE [LARGE SCALE GENOMIC DNA]</scope>
    <source>
        <strain evidence="2">DSM 22694</strain>
    </source>
</reference>
<dbReference type="AlphaFoldDB" id="A0A1P8K7I3"/>
<dbReference type="InterPro" id="IPR003607">
    <property type="entry name" value="HD/PDEase_dom"/>
</dbReference>
<name>A0A1P8K7I3_9BURK</name>
<dbReference type="Pfam" id="PF01966">
    <property type="entry name" value="HD"/>
    <property type="match status" value="1"/>
</dbReference>
<dbReference type="Gene3D" id="1.10.3210.10">
    <property type="entry name" value="Hypothetical protein af1432"/>
    <property type="match status" value="1"/>
</dbReference>
<dbReference type="EMBL" id="CP019239">
    <property type="protein sequence ID" value="APW41987.1"/>
    <property type="molecule type" value="Genomic_DNA"/>
</dbReference>
<dbReference type="CDD" id="cd00077">
    <property type="entry name" value="HDc"/>
    <property type="match status" value="1"/>
</dbReference>
<accession>A0A1P8K7I3</accession>
<keyword evidence="3" id="KW-1185">Reference proteome</keyword>
<sequence length="319" mass="35178">MSVQNENEYEDLLSQWSDLESGLGIILSSPASTQEFTHRVRQYDRWMQGLMQRDPDVGLYLLFQLAGNSPVGYSASHSLVCAVLCHLIATELLIAPKERDSLVQAALTMNIAMTALQDELATQVEKPTPQQQDAIRVHSVKGAMMLANLGVADDNWLEIVTSHHDDAVEKVEWRTAPTLTRLTRILKVVDRYAAMISPRMSRAGRSATESARAVMANVSVKSDEIGHAMVRSVGLCPPGTYVRLDNDELAIVVRRSSKHNQPYVAIVGKSNGEMFPVPRLHATAQSYPRIRAALASSSVRARLNHFHVLQLGAYAATQP</sequence>
<organism evidence="2 3">
    <name type="scientific">Rhodoferax saidenbachensis</name>
    <dbReference type="NCBI Taxonomy" id="1484693"/>
    <lineage>
        <taxon>Bacteria</taxon>
        <taxon>Pseudomonadati</taxon>
        <taxon>Pseudomonadota</taxon>
        <taxon>Betaproteobacteria</taxon>
        <taxon>Burkholderiales</taxon>
        <taxon>Comamonadaceae</taxon>
        <taxon>Rhodoferax</taxon>
    </lineage>
</organism>
<dbReference type="KEGG" id="rsb:RS694_05165"/>
<protein>
    <submittedName>
        <fullName evidence="2">Phosphodiesterase</fullName>
    </submittedName>
</protein>
<dbReference type="Proteomes" id="UP000186110">
    <property type="component" value="Chromosome"/>
</dbReference>
<dbReference type="eggNOG" id="COG2206">
    <property type="taxonomic scope" value="Bacteria"/>
</dbReference>
<dbReference type="SUPFAM" id="SSF109604">
    <property type="entry name" value="HD-domain/PDEase-like"/>
    <property type="match status" value="1"/>
</dbReference>
<gene>
    <name evidence="2" type="ORF">RS694_05165</name>
</gene>
<proteinExistence type="predicted"/>
<dbReference type="STRING" id="1484693.RS694_05165"/>
<evidence type="ECO:0000259" key="1">
    <source>
        <dbReference type="Pfam" id="PF01966"/>
    </source>
</evidence>
<evidence type="ECO:0000313" key="3">
    <source>
        <dbReference type="Proteomes" id="UP000186110"/>
    </source>
</evidence>